<dbReference type="PROSITE" id="PS51375">
    <property type="entry name" value="PPR"/>
    <property type="match status" value="6"/>
</dbReference>
<dbReference type="AlphaFoldDB" id="A0A9D4VF19"/>
<evidence type="ECO:0000313" key="4">
    <source>
        <dbReference type="Proteomes" id="UP000886520"/>
    </source>
</evidence>
<proteinExistence type="predicted"/>
<dbReference type="OrthoDB" id="1078367at2759"/>
<organism evidence="3 4">
    <name type="scientific">Adiantum capillus-veneris</name>
    <name type="common">Maidenhair fern</name>
    <dbReference type="NCBI Taxonomy" id="13818"/>
    <lineage>
        <taxon>Eukaryota</taxon>
        <taxon>Viridiplantae</taxon>
        <taxon>Streptophyta</taxon>
        <taxon>Embryophyta</taxon>
        <taxon>Tracheophyta</taxon>
        <taxon>Polypodiopsida</taxon>
        <taxon>Polypodiidae</taxon>
        <taxon>Polypodiales</taxon>
        <taxon>Pteridineae</taxon>
        <taxon>Pteridaceae</taxon>
        <taxon>Vittarioideae</taxon>
        <taxon>Adiantum</taxon>
    </lineage>
</organism>
<dbReference type="InterPro" id="IPR002885">
    <property type="entry name" value="PPR_rpt"/>
</dbReference>
<accession>A0A9D4VF19</accession>
<comment type="caution">
    <text evidence="3">The sequence shown here is derived from an EMBL/GenBank/DDBJ whole genome shotgun (WGS) entry which is preliminary data.</text>
</comment>
<dbReference type="GO" id="GO:0003729">
    <property type="term" value="F:mRNA binding"/>
    <property type="evidence" value="ECO:0007669"/>
    <property type="project" value="UniProtKB-ARBA"/>
</dbReference>
<dbReference type="FunFam" id="1.25.40.10:FF:000090">
    <property type="entry name" value="Pentatricopeptide repeat-containing protein, chloroplastic"/>
    <property type="match status" value="1"/>
</dbReference>
<gene>
    <name evidence="3" type="ORF">GOP47_0001029</name>
</gene>
<feature type="repeat" description="PPR" evidence="2">
    <location>
        <begin position="152"/>
        <end position="186"/>
    </location>
</feature>
<feature type="repeat" description="PPR" evidence="2">
    <location>
        <begin position="254"/>
        <end position="288"/>
    </location>
</feature>
<feature type="repeat" description="PPR" evidence="2">
    <location>
        <begin position="458"/>
        <end position="492"/>
    </location>
</feature>
<sequence length="959" mass="106423">MDGGGNGMAGGDVLERGRDLLWKQFFRDSSEWRDSRSSKRSLRQADLKHKLTKEPLWMDSSHYPSWASEELITRGFTSQHQCIGGAADAFSPSLIWACCKTKDLPRGIRLHDIIQKRNLFEKNYSDALVTMYAKCGELQKAQALLDMHNSSSVVPWTALIAGYGRQGKGQNALELFERMQREGILPNVVTYICILKACAVIGAVDKGKQIHYEILKQHLLDKNIVLGTALVDMYAKCGALTQAQNVLEKLTSRDVVSWNALMAGYVQQGQGQQVIECFERMKHEGILPDAVTYAYILKVYAAIRALDKGKQIHDESSRQGLLDHKSVLGNALVDMYAKCGALPQARSVLERLPYRDVVSWNALIAGYAQKGQGQQALEGFEQMQREGILPDSVTYVAILKVCASIRVIDKGKQMHDEILRQGLLGDNIILGTALVDMYAKCGALSQAHSVLENLPSRNVVSWNALITGYAQEGQGQLALKCFEQMQREGILPNRVTYLCILKACAAIEAFDKGKQIHDEISSRGLLEQDILSCSDLVDMHCKYDTLRKEQSFLENRPSHDDACLSAFIAENGHGQQASEFFKQMEHEDILPKATGHVYFPKERAGIKVINEGKKIHDEILRQGLMEHEIVLGTAVVDMYVKCGALHHAQCVLEKLSFRDAISWNALIAGYVQNGQGLEALECFKQMLQEGILPDEVTYACILKACAAIRAIDEGKQIHVKILRSGLLTHSNGLGSALVDMYIKFGALPQAQSVLEKLPFGGVVYWNALVAAYAQKGQGQQALECFQQMQHNAIRPNSVTFRCLLRLCSHLGLVEKGQELLDNMEAIYGLKPDLECFTCMVDLLGRAGHLVKAVKVIQGMPISADSTIWHCLLGACQKWVDVKVGTWAFKQAVELDKCDGAAYILMLNIYAAAGMQEKAKDIEAMRIENKAWKFPECSSWTDQKACGDRDAATSLFGLPE</sequence>
<dbReference type="FunFam" id="1.25.40.10:FF:000073">
    <property type="entry name" value="Pentatricopeptide repeat-containing protein chloroplastic"/>
    <property type="match status" value="1"/>
</dbReference>
<dbReference type="GO" id="GO:0009451">
    <property type="term" value="P:RNA modification"/>
    <property type="evidence" value="ECO:0007669"/>
    <property type="project" value="InterPro"/>
</dbReference>
<feature type="repeat" description="PPR" evidence="2">
    <location>
        <begin position="356"/>
        <end position="390"/>
    </location>
</feature>
<keyword evidence="1" id="KW-0677">Repeat</keyword>
<keyword evidence="4" id="KW-1185">Reference proteome</keyword>
<dbReference type="FunFam" id="1.25.40.10:FF:000031">
    <property type="entry name" value="Pentatricopeptide repeat-containing protein mitochondrial"/>
    <property type="match status" value="2"/>
</dbReference>
<dbReference type="NCBIfam" id="TIGR00756">
    <property type="entry name" value="PPR"/>
    <property type="match status" value="6"/>
</dbReference>
<dbReference type="EMBL" id="JABFUD020000001">
    <property type="protein sequence ID" value="KAI5084860.1"/>
    <property type="molecule type" value="Genomic_DNA"/>
</dbReference>
<evidence type="ECO:0000313" key="3">
    <source>
        <dbReference type="EMBL" id="KAI5084860.1"/>
    </source>
</evidence>
<feature type="repeat" description="PPR" evidence="2">
    <location>
        <begin position="659"/>
        <end position="693"/>
    </location>
</feature>
<name>A0A9D4VF19_ADICA</name>
<protein>
    <recommendedName>
        <fullName evidence="5">Pentatricopeptide repeat-containing protein</fullName>
    </recommendedName>
</protein>
<reference evidence="3" key="1">
    <citation type="submission" date="2021-01" db="EMBL/GenBank/DDBJ databases">
        <title>Adiantum capillus-veneris genome.</title>
        <authorList>
            <person name="Fang Y."/>
            <person name="Liao Q."/>
        </authorList>
    </citation>
    <scope>NUCLEOTIDE SEQUENCE</scope>
    <source>
        <strain evidence="3">H3</strain>
        <tissue evidence="3">Leaf</tissue>
    </source>
</reference>
<evidence type="ECO:0008006" key="5">
    <source>
        <dbReference type="Google" id="ProtNLM"/>
    </source>
</evidence>
<dbReference type="InterPro" id="IPR046960">
    <property type="entry name" value="PPR_At4g14850-like_plant"/>
</dbReference>
<feature type="repeat" description="PPR" evidence="2">
    <location>
        <begin position="761"/>
        <end position="795"/>
    </location>
</feature>
<dbReference type="Gene3D" id="1.25.40.10">
    <property type="entry name" value="Tetratricopeptide repeat domain"/>
    <property type="match status" value="6"/>
</dbReference>
<dbReference type="PANTHER" id="PTHR47926">
    <property type="entry name" value="PENTATRICOPEPTIDE REPEAT-CONTAINING PROTEIN"/>
    <property type="match status" value="1"/>
</dbReference>
<evidence type="ECO:0000256" key="1">
    <source>
        <dbReference type="ARBA" id="ARBA00022737"/>
    </source>
</evidence>
<evidence type="ECO:0000256" key="2">
    <source>
        <dbReference type="PROSITE-ProRule" id="PRU00708"/>
    </source>
</evidence>
<dbReference type="Pfam" id="PF13041">
    <property type="entry name" value="PPR_2"/>
    <property type="match status" value="6"/>
</dbReference>
<dbReference type="Pfam" id="PF01535">
    <property type="entry name" value="PPR"/>
    <property type="match status" value="1"/>
</dbReference>
<dbReference type="SUPFAM" id="SSF48452">
    <property type="entry name" value="TPR-like"/>
    <property type="match status" value="1"/>
</dbReference>
<dbReference type="InterPro" id="IPR011990">
    <property type="entry name" value="TPR-like_helical_dom_sf"/>
</dbReference>
<dbReference type="Proteomes" id="UP000886520">
    <property type="component" value="Chromosome 1"/>
</dbReference>
<dbReference type="FunFam" id="1.25.40.10:FF:000436">
    <property type="entry name" value="Pentatricopeptide repeat-containing protein At5g39350 family"/>
    <property type="match status" value="1"/>
</dbReference>